<dbReference type="Proteomes" id="UP000238042">
    <property type="component" value="Unassembled WGS sequence"/>
</dbReference>
<protein>
    <submittedName>
        <fullName evidence="1">Uncharacterized protein</fullName>
    </submittedName>
</protein>
<name>A0A2S8A9X0_9FLAO</name>
<evidence type="ECO:0000313" key="2">
    <source>
        <dbReference type="Proteomes" id="UP000238042"/>
    </source>
</evidence>
<organism evidence="1 2">
    <name type="scientific">Apibacter adventoris</name>
    <dbReference type="NCBI Taxonomy" id="1679466"/>
    <lineage>
        <taxon>Bacteria</taxon>
        <taxon>Pseudomonadati</taxon>
        <taxon>Bacteroidota</taxon>
        <taxon>Flavobacteriia</taxon>
        <taxon>Flavobacteriales</taxon>
        <taxon>Weeksellaceae</taxon>
        <taxon>Apibacter</taxon>
    </lineage>
</organism>
<dbReference type="RefSeq" id="WP_105247199.1">
    <property type="nucleotide sequence ID" value="NZ_PSZM01000041.1"/>
</dbReference>
<proteinExistence type="predicted"/>
<keyword evidence="2" id="KW-1185">Reference proteome</keyword>
<gene>
    <name evidence="1" type="ORF">C4S77_08390</name>
</gene>
<evidence type="ECO:0000313" key="1">
    <source>
        <dbReference type="EMBL" id="PQL91310.1"/>
    </source>
</evidence>
<dbReference type="OrthoDB" id="1447674at2"/>
<accession>A0A2S8A9X0</accession>
<sequence>MNRKELEHKLKDLDINPNQYSLFGELIPDSIILYENYGNWEVFYLDERGARNDEKIFKQEKEACLYIYRLFKESKKIQIKFNLRS</sequence>
<reference evidence="1 2" key="1">
    <citation type="submission" date="2018-02" db="EMBL/GenBank/DDBJ databases">
        <title>Genome sequences of Apibacter spp., gut symbionts of Asian honey bees.</title>
        <authorList>
            <person name="Kwong W.K."/>
            <person name="Steele M.I."/>
            <person name="Moran N.A."/>
        </authorList>
    </citation>
    <scope>NUCLEOTIDE SEQUENCE [LARGE SCALE GENOMIC DNA]</scope>
    <source>
        <strain evidence="2">wkB301</strain>
    </source>
</reference>
<dbReference type="EMBL" id="PSZM01000041">
    <property type="protein sequence ID" value="PQL91310.1"/>
    <property type="molecule type" value="Genomic_DNA"/>
</dbReference>
<comment type="caution">
    <text evidence="1">The sequence shown here is derived from an EMBL/GenBank/DDBJ whole genome shotgun (WGS) entry which is preliminary data.</text>
</comment>
<dbReference type="AlphaFoldDB" id="A0A2S8A9X0"/>